<dbReference type="GO" id="GO:0070531">
    <property type="term" value="C:BRCA1-A complex"/>
    <property type="evidence" value="ECO:0000318"/>
    <property type="project" value="GO_Central"/>
</dbReference>
<evidence type="ECO:0000256" key="7">
    <source>
        <dbReference type="ARBA" id="ARBA00023204"/>
    </source>
</evidence>
<name>A0A1L8GY09_XENLA</name>
<keyword evidence="4" id="KW-0677">Repeat</keyword>
<dbReference type="SMART" id="SM00726">
    <property type="entry name" value="UIM"/>
    <property type="match status" value="2"/>
</dbReference>
<dbReference type="AlphaFoldDB" id="A0A1L8GY09"/>
<feature type="compositionally biased region" description="Polar residues" evidence="11">
    <location>
        <begin position="192"/>
        <end position="202"/>
    </location>
</feature>
<dbReference type="PANTHER" id="PTHR15932:SF2">
    <property type="entry name" value="BRCA1-A COMPLEX SUBUNIT RAP80"/>
    <property type="match status" value="1"/>
</dbReference>
<evidence type="ECO:0000256" key="11">
    <source>
        <dbReference type="SAM" id="MobiDB-lite"/>
    </source>
</evidence>
<dbReference type="OrthoDB" id="7536094at2759"/>
<dbReference type="GO" id="GO:0045739">
    <property type="term" value="P:positive regulation of DNA repair"/>
    <property type="evidence" value="ECO:0000318"/>
    <property type="project" value="GO_Central"/>
</dbReference>
<feature type="region of interest" description="Disordered" evidence="11">
    <location>
        <begin position="563"/>
        <end position="704"/>
    </location>
</feature>
<dbReference type="GO" id="GO:0006302">
    <property type="term" value="P:double-strand break repair"/>
    <property type="evidence" value="ECO:0000318"/>
    <property type="project" value="GO_Central"/>
</dbReference>
<feature type="compositionally biased region" description="Basic and acidic residues" evidence="11">
    <location>
        <begin position="203"/>
        <end position="213"/>
    </location>
</feature>
<evidence type="ECO:0000256" key="6">
    <source>
        <dbReference type="ARBA" id="ARBA00022853"/>
    </source>
</evidence>
<evidence type="ECO:0000256" key="2">
    <source>
        <dbReference type="ARBA" id="ARBA00006465"/>
    </source>
</evidence>
<feature type="compositionally biased region" description="Polar residues" evidence="11">
    <location>
        <begin position="861"/>
        <end position="879"/>
    </location>
</feature>
<feature type="compositionally biased region" description="Polar residues" evidence="11">
    <location>
        <begin position="666"/>
        <end position="681"/>
    </location>
</feature>
<dbReference type="KEGG" id="xla:108710980"/>
<dbReference type="GO" id="GO:0006325">
    <property type="term" value="P:chromatin organization"/>
    <property type="evidence" value="ECO:0007669"/>
    <property type="project" value="UniProtKB-KW"/>
</dbReference>
<feature type="compositionally biased region" description="Basic and acidic residues" evidence="11">
    <location>
        <begin position="571"/>
        <end position="580"/>
    </location>
</feature>
<evidence type="ECO:0000259" key="12">
    <source>
        <dbReference type="Pfam" id="PF18282"/>
    </source>
</evidence>
<protein>
    <recommendedName>
        <fullName evidence="3">BRCA1-A complex subunit RAP80</fullName>
    </recommendedName>
    <alternativeName>
        <fullName evidence="10">Receptor-associated protein 80</fullName>
    </alternativeName>
    <alternativeName>
        <fullName evidence="9">Ubiquitin interaction motif-containing protein 1</fullName>
    </alternativeName>
</protein>
<evidence type="ECO:0000256" key="4">
    <source>
        <dbReference type="ARBA" id="ARBA00022737"/>
    </source>
</evidence>
<sequence>MHGFFGQLARDDKKPALLIQNKPSFIVLTRKRTHRADATYSRLVFFRLLLEKLKLVKMPPRKRRKSHFDESETPTLPNEEERPGNSSMGHRGQNRTEKKQAIRDHFIVISDSEGEEENTYRLEKNIAHPDRRRTSVKRKIAQMTEEEQLALAVRMSEQEANHVNYSQEEEEELLRKAIEESLHSCTVSEPCKATTQQNTDPLHSSKETLAAEDHSEKQPLFQNVTLSEPSNNITVQQVSKEALTMKEPVKSQELAEEQPFSQASALSEFTKGVTAQQVDEEAHSIQKTVFTGDVVEEGLLTQIFTVSETPLSSGQQTSNEAFNSPFVTKEVAEEESLSQYSAISSQSRPKCPVVRLMRLSQDIVESSSVILSPKCRDPFSEMESGTASSCPSNSSEFVSLFSNKALALSPVFPKRSPCRLGLTPRRLFQGENLTSDPMVQEIDDQCSHSSESAELDSTMLPYSLQAETFKDKTATNFVRLEEKNTLFNGDTTGMQTGDSSRGLDSKGQTGSTVHYYWGVPFCPKGEDPNLYTQVILCQLEVYEKSLKKAQSKLLQKMNFGEPVHLSAPPLRRSERGKSDSQDSLNQESEDLKDDDTPRPVDNEEEDSEKQLNQCVSSRQPSESLVQGPPEESSFPAQDEEDKNSQTLLSDTVPGAGTDLEPVSCENLVTPTSNINSNNDVVQTEDGEEEEELTVCPETQPSPERARTVVAEAADLTEGYSLSQSSVPPSEENIPMESERPQDVECPLCGQQFTPSQIELHAAYCDGTNKSDEQETIVLRRAPRLPRKNLTDPDDLPSVESGKHETCYICKTLVSLKDYQNHVDNCLQTAARETQRNRTLRSTKETSGQDGRLLSMLEQTESVSTESHSNAQEFGRNSFSPPRDDESAVMSSFSESPIKSFISISEAKDCLVDFKKQFSHKPSRRGTRQISRGRRRRL</sequence>
<evidence type="ECO:0000313" key="13">
    <source>
        <dbReference type="Proteomes" id="UP000186698"/>
    </source>
</evidence>
<evidence type="ECO:0000256" key="10">
    <source>
        <dbReference type="ARBA" id="ARBA00031558"/>
    </source>
</evidence>
<comment type="subcellular location">
    <subcellularLocation>
        <location evidence="1">Nucleus</location>
    </subcellularLocation>
</comment>
<dbReference type="Pfam" id="PF18282">
    <property type="entry name" value="RAP80_UIM"/>
    <property type="match status" value="1"/>
</dbReference>
<reference evidence="14" key="1">
    <citation type="submission" date="2025-08" db="UniProtKB">
        <authorList>
            <consortium name="RefSeq"/>
        </authorList>
    </citation>
    <scope>IDENTIFICATION</scope>
    <source>
        <strain evidence="14">J_2021</strain>
        <tissue evidence="14">Erythrocytes</tissue>
    </source>
</reference>
<keyword evidence="7" id="KW-0234">DNA repair</keyword>
<evidence type="ECO:0000313" key="14">
    <source>
        <dbReference type="RefSeq" id="XP_018107733.1"/>
    </source>
</evidence>
<accession>A0A1L8GY09</accession>
<feature type="region of interest" description="Disordered" evidence="11">
    <location>
        <begin position="192"/>
        <end position="213"/>
    </location>
</feature>
<feature type="compositionally biased region" description="Acidic residues" evidence="11">
    <location>
        <begin position="682"/>
        <end position="692"/>
    </location>
</feature>
<dbReference type="Gene3D" id="6.10.250.1800">
    <property type="match status" value="1"/>
</dbReference>
<dbReference type="Bgee" id="108710980">
    <property type="expression patterns" value="Expressed in testis and 19 other cell types or tissues"/>
</dbReference>
<feature type="region of interest" description="Disordered" evidence="11">
    <location>
        <begin position="59"/>
        <end position="99"/>
    </location>
</feature>
<dbReference type="GO" id="GO:0070530">
    <property type="term" value="F:K63-linked polyubiquitin modification-dependent protein binding"/>
    <property type="evidence" value="ECO:0000318"/>
    <property type="project" value="GO_Central"/>
</dbReference>
<feature type="region of interest" description="Disordered" evidence="11">
    <location>
        <begin position="917"/>
        <end position="937"/>
    </location>
</feature>
<dbReference type="Proteomes" id="UP000186698">
    <property type="component" value="Chromosome 3L"/>
</dbReference>
<keyword evidence="13" id="KW-1185">Reference proteome</keyword>
<organism evidence="13 14">
    <name type="scientific">Xenopus laevis</name>
    <name type="common">African clawed frog</name>
    <dbReference type="NCBI Taxonomy" id="8355"/>
    <lineage>
        <taxon>Eukaryota</taxon>
        <taxon>Metazoa</taxon>
        <taxon>Chordata</taxon>
        <taxon>Craniata</taxon>
        <taxon>Vertebrata</taxon>
        <taxon>Euteleostomi</taxon>
        <taxon>Amphibia</taxon>
        <taxon>Batrachia</taxon>
        <taxon>Anura</taxon>
        <taxon>Pipoidea</taxon>
        <taxon>Pipidae</taxon>
        <taxon>Xenopodinae</taxon>
        <taxon>Xenopus</taxon>
        <taxon>Xenopus</taxon>
    </lineage>
</organism>
<feature type="compositionally biased region" description="Polar residues" evidence="11">
    <location>
        <begin position="488"/>
        <end position="499"/>
    </location>
</feature>
<dbReference type="GO" id="GO:0042393">
    <property type="term" value="F:histone binding"/>
    <property type="evidence" value="ECO:0000318"/>
    <property type="project" value="GO_Central"/>
</dbReference>
<dbReference type="InterPro" id="IPR038868">
    <property type="entry name" value="RAP80"/>
</dbReference>
<feature type="domain" description="RAP80 N-terminal" evidence="12">
    <location>
        <begin position="137"/>
        <end position="189"/>
    </location>
</feature>
<dbReference type="InterPro" id="IPR003903">
    <property type="entry name" value="UIM_dom"/>
</dbReference>
<feature type="region of interest" description="Disordered" evidence="11">
    <location>
        <begin position="488"/>
        <end position="507"/>
    </location>
</feature>
<feature type="region of interest" description="Disordered" evidence="11">
    <location>
        <begin position="861"/>
        <end position="890"/>
    </location>
</feature>
<evidence type="ECO:0000256" key="5">
    <source>
        <dbReference type="ARBA" id="ARBA00022763"/>
    </source>
</evidence>
<dbReference type="CDD" id="cd20912">
    <property type="entry name" value="AIR_RAP80-like"/>
    <property type="match status" value="1"/>
</dbReference>
<proteinExistence type="inferred from homology"/>
<dbReference type="GeneID" id="108710980"/>
<dbReference type="RefSeq" id="XP_018107733.1">
    <property type="nucleotide sequence ID" value="XM_018252244.2"/>
</dbReference>
<dbReference type="CTD" id="108710980"/>
<dbReference type="InterPro" id="IPR040714">
    <property type="entry name" value="RAP80_UIM"/>
</dbReference>
<dbReference type="SMR" id="A0A1L8GY09"/>
<dbReference type="PROSITE" id="PS50330">
    <property type="entry name" value="UIM"/>
    <property type="match status" value="1"/>
</dbReference>
<dbReference type="PaxDb" id="8355-A0A1L8GY09"/>
<dbReference type="PANTHER" id="PTHR15932">
    <property type="entry name" value="UBIQUITIN INTERACTION MOTIF-CONTAINING PROTEIN 1"/>
    <property type="match status" value="1"/>
</dbReference>
<evidence type="ECO:0000256" key="9">
    <source>
        <dbReference type="ARBA" id="ARBA00029973"/>
    </source>
</evidence>
<gene>
    <name evidence="14" type="primary">LOC108710980</name>
</gene>
<feature type="compositionally biased region" description="Polar residues" evidence="11">
    <location>
        <begin position="610"/>
        <end position="624"/>
    </location>
</feature>
<keyword evidence="8" id="KW-0539">Nucleus</keyword>
<feature type="region of interest" description="Disordered" evidence="11">
    <location>
        <begin position="717"/>
        <end position="736"/>
    </location>
</feature>
<evidence type="ECO:0000256" key="1">
    <source>
        <dbReference type="ARBA" id="ARBA00004123"/>
    </source>
</evidence>
<dbReference type="STRING" id="8355.A0A1L8GY09"/>
<evidence type="ECO:0000256" key="3">
    <source>
        <dbReference type="ARBA" id="ARBA00021660"/>
    </source>
</evidence>
<keyword evidence="6" id="KW-0156">Chromatin regulator</keyword>
<keyword evidence="5" id="KW-0227">DNA damage</keyword>
<comment type="similarity">
    <text evidence="2">Belongs to the RAP80 family.</text>
</comment>
<evidence type="ECO:0000256" key="8">
    <source>
        <dbReference type="ARBA" id="ARBA00023242"/>
    </source>
</evidence>